<evidence type="ECO:0000313" key="2">
    <source>
        <dbReference type="EMBL" id="XCD07358.1"/>
    </source>
</evidence>
<reference evidence="1" key="1">
    <citation type="submission" date="2024-03" db="EMBL/GenBank/DDBJ databases">
        <title>Diverse circular DNA viruses in blood, oral, and fecal samples of captive lemurs.</title>
        <authorList>
            <person name="Paietta E.N."/>
            <person name="Kraberger S."/>
            <person name="Lund M.C."/>
            <person name="Custer J.M."/>
            <person name="Vargas K.M."/>
            <person name="Ehmke E.E."/>
            <person name="Yoder A.D."/>
            <person name="Varsani A."/>
        </authorList>
    </citation>
    <scope>NUCLEOTIDE SEQUENCE</scope>
    <source>
        <strain evidence="1">Duke_27FF_2203</strain>
        <strain evidence="2">Duke_27FS_21</strain>
    </source>
</reference>
<name>A0AAU8B4Z8_9VIRU</name>
<dbReference type="EMBL" id="PP511782">
    <property type="protein sequence ID" value="XCD07319.1"/>
    <property type="molecule type" value="Genomic_DNA"/>
</dbReference>
<evidence type="ECO:0000313" key="1">
    <source>
        <dbReference type="EMBL" id="XCD07319.1"/>
    </source>
</evidence>
<organism evidence="1">
    <name type="scientific">Dulem virus 79</name>
    <dbReference type="NCBI Taxonomy" id="3145790"/>
    <lineage>
        <taxon>Viruses</taxon>
        <taxon>Monodnaviria</taxon>
        <taxon>Sangervirae</taxon>
        <taxon>Phixviricota</taxon>
        <taxon>Malgrandaviricetes</taxon>
        <taxon>Petitvirales</taxon>
        <taxon>Microviridae</taxon>
        <taxon>Microvirus</taxon>
    </lineage>
</organism>
<proteinExistence type="predicted"/>
<accession>A0AAU8B4Z8</accession>
<dbReference type="EMBL" id="PP511787">
    <property type="protein sequence ID" value="XCD07358.1"/>
    <property type="molecule type" value="Genomic_DNA"/>
</dbReference>
<protein>
    <submittedName>
        <fullName evidence="1">DNA pilot protein</fullName>
    </submittedName>
</protein>
<sequence>MGLGSVVGGAISAVGSLLGGRQQQQSAREQMAMQKEFAQNGIRWKVADAKAAGLHPLAALGAQTFSYNPVAVGDGGIADAMAQMGQGIDRAVAAKQTAEERKLEQAFVDKQRELDIRQKEKNIQLLDSEIYRNNSAAYESLKRASMPPAMPSYFRKGFDGQGDAKPGNSTLDSINKYAWQFDEEGKRAFTYSPDYKQQYEDMPIIEYWPLLSANFMDIFNKITGRNVDGRRWSWRDLDYIPDTRKRSNQTRDIMRRYYRNSQLPW</sequence>